<dbReference type="InterPro" id="IPR036908">
    <property type="entry name" value="RlpA-like_sf"/>
</dbReference>
<dbReference type="PANTHER" id="PTHR31836">
    <property type="match status" value="1"/>
</dbReference>
<dbReference type="CDD" id="cd22191">
    <property type="entry name" value="DPBB_RlpA_EXP_N-like"/>
    <property type="match status" value="1"/>
</dbReference>
<organism evidence="3 4">
    <name type="scientific">Blyttiomyces helicus</name>
    <dbReference type="NCBI Taxonomy" id="388810"/>
    <lineage>
        <taxon>Eukaryota</taxon>
        <taxon>Fungi</taxon>
        <taxon>Fungi incertae sedis</taxon>
        <taxon>Chytridiomycota</taxon>
        <taxon>Chytridiomycota incertae sedis</taxon>
        <taxon>Chytridiomycetes</taxon>
        <taxon>Chytridiomycetes incertae sedis</taxon>
        <taxon>Blyttiomyces</taxon>
    </lineage>
</organism>
<dbReference type="Gene3D" id="2.40.40.10">
    <property type="entry name" value="RlpA-like domain"/>
    <property type="match status" value="1"/>
</dbReference>
<evidence type="ECO:0000256" key="1">
    <source>
        <dbReference type="ARBA" id="ARBA00022729"/>
    </source>
</evidence>
<name>A0A4P9WLB9_9FUNG</name>
<keyword evidence="1 2" id="KW-0732">Signal</keyword>
<dbReference type="EMBL" id="KZ994467">
    <property type="protein sequence ID" value="RKO92863.1"/>
    <property type="molecule type" value="Genomic_DNA"/>
</dbReference>
<dbReference type="InterPro" id="IPR051477">
    <property type="entry name" value="Expansin_CellWall"/>
</dbReference>
<evidence type="ECO:0000256" key="2">
    <source>
        <dbReference type="SAM" id="SignalP"/>
    </source>
</evidence>
<sequence>MHSTLTAATSTALVALLLVAPSVSADSTGDMTYYTPGLGACGQTNSESDYIVAMNQAQYDGTCGNQVCITYNGGSGVTATVMDECPGCSFGDLDVSPVIFNALCGSLDAGRVTISWTW</sequence>
<evidence type="ECO:0000313" key="4">
    <source>
        <dbReference type="Proteomes" id="UP000269721"/>
    </source>
</evidence>
<evidence type="ECO:0000313" key="3">
    <source>
        <dbReference type="EMBL" id="RKO92863.1"/>
    </source>
</evidence>
<feature type="chain" id="PRO_5020708947" evidence="2">
    <location>
        <begin position="26"/>
        <end position="118"/>
    </location>
</feature>
<dbReference type="Proteomes" id="UP000269721">
    <property type="component" value="Unassembled WGS sequence"/>
</dbReference>
<feature type="non-terminal residue" evidence="3">
    <location>
        <position position="118"/>
    </location>
</feature>
<dbReference type="PANTHER" id="PTHR31836:SF28">
    <property type="entry name" value="SRCR DOMAIN-CONTAINING PROTEIN-RELATED"/>
    <property type="match status" value="1"/>
</dbReference>
<keyword evidence="4" id="KW-1185">Reference proteome</keyword>
<accession>A0A4P9WLB9</accession>
<protein>
    <submittedName>
        <fullName evidence="3">RlpA-like double-psi beta-barrel-protein domain-containing protein-containing protein</fullName>
    </submittedName>
</protein>
<dbReference type="SUPFAM" id="SSF50685">
    <property type="entry name" value="Barwin-like endoglucanases"/>
    <property type="match status" value="1"/>
</dbReference>
<gene>
    <name evidence="3" type="ORF">BDK51DRAFT_25091</name>
</gene>
<proteinExistence type="predicted"/>
<dbReference type="AlphaFoldDB" id="A0A4P9WLB9"/>
<feature type="signal peptide" evidence="2">
    <location>
        <begin position="1"/>
        <end position="25"/>
    </location>
</feature>
<reference evidence="4" key="1">
    <citation type="journal article" date="2018" name="Nat. Microbiol.">
        <title>Leveraging single-cell genomics to expand the fungal tree of life.</title>
        <authorList>
            <person name="Ahrendt S.R."/>
            <person name="Quandt C.A."/>
            <person name="Ciobanu D."/>
            <person name="Clum A."/>
            <person name="Salamov A."/>
            <person name="Andreopoulos B."/>
            <person name="Cheng J.F."/>
            <person name="Woyke T."/>
            <person name="Pelin A."/>
            <person name="Henrissat B."/>
            <person name="Reynolds N.K."/>
            <person name="Benny G.L."/>
            <person name="Smith M.E."/>
            <person name="James T.Y."/>
            <person name="Grigoriev I.V."/>
        </authorList>
    </citation>
    <scope>NUCLEOTIDE SEQUENCE [LARGE SCALE GENOMIC DNA]</scope>
</reference>
<dbReference type="OrthoDB" id="623670at2759"/>